<evidence type="ECO:0000256" key="1">
    <source>
        <dbReference type="SAM" id="SignalP"/>
    </source>
</evidence>
<sequence length="251" mass="27544">MKGILSCLCLSCSFSLAVELEEVVFKEVEYQVLTVPPADVDLFWKNNDGQIMRQFSQVFKLADRPERQVAFMMNGGIYEPGGVPSGLMVQCGKLMRPLNLSAGKGNFYLKPNGVFLIGADGAKVVNAQAYVKYKDGVRCAVQSGPLLLESGKIHAKFRAESSSRLLRNGVGVNAAGDVVFAITKRHSEQLPNLYEFAEFFKSRGCDHALFLDGDISQLYGRDELAKPNNNFGSIIVVYESNQLEEAKAASD</sequence>
<evidence type="ECO:0000259" key="2">
    <source>
        <dbReference type="Pfam" id="PF09992"/>
    </source>
</evidence>
<protein>
    <submittedName>
        <fullName evidence="3">Phosphodiester glycosidase family protein</fullName>
    </submittedName>
</protein>
<evidence type="ECO:0000313" key="4">
    <source>
        <dbReference type="Proteomes" id="UP000624703"/>
    </source>
</evidence>
<accession>A0A8J7MDU5</accession>
<name>A0A8J7MDU5_9BACT</name>
<proteinExistence type="predicted"/>
<keyword evidence="1" id="KW-0732">Signal</keyword>
<feature type="domain" description="Phosphodiester glycosidase" evidence="2">
    <location>
        <begin position="69"/>
        <end position="216"/>
    </location>
</feature>
<dbReference type="InterPro" id="IPR018711">
    <property type="entry name" value="NAGPA"/>
</dbReference>
<dbReference type="GO" id="GO:0016798">
    <property type="term" value="F:hydrolase activity, acting on glycosyl bonds"/>
    <property type="evidence" value="ECO:0007669"/>
    <property type="project" value="UniProtKB-KW"/>
</dbReference>
<gene>
    <name evidence="3" type="ORF">JIN82_12760</name>
</gene>
<keyword evidence="3" id="KW-0378">Hydrolase</keyword>
<dbReference type="Pfam" id="PF09992">
    <property type="entry name" value="NAGPA"/>
    <property type="match status" value="1"/>
</dbReference>
<reference evidence="3" key="1">
    <citation type="submission" date="2021-01" db="EMBL/GenBank/DDBJ databases">
        <title>Modified the classification status of verrucomicrobia.</title>
        <authorList>
            <person name="Feng X."/>
        </authorList>
    </citation>
    <scope>NUCLEOTIDE SEQUENCE</scope>
    <source>
        <strain evidence="3">_KCTC 22039</strain>
    </source>
</reference>
<organism evidence="3 4">
    <name type="scientific">Persicirhabdus sediminis</name>
    <dbReference type="NCBI Taxonomy" id="454144"/>
    <lineage>
        <taxon>Bacteria</taxon>
        <taxon>Pseudomonadati</taxon>
        <taxon>Verrucomicrobiota</taxon>
        <taxon>Verrucomicrobiia</taxon>
        <taxon>Verrucomicrobiales</taxon>
        <taxon>Verrucomicrobiaceae</taxon>
        <taxon>Persicirhabdus</taxon>
    </lineage>
</organism>
<keyword evidence="3" id="KW-0326">Glycosidase</keyword>
<evidence type="ECO:0000313" key="3">
    <source>
        <dbReference type="EMBL" id="MBK1792024.1"/>
    </source>
</evidence>
<feature type="signal peptide" evidence="1">
    <location>
        <begin position="1"/>
        <end position="17"/>
    </location>
</feature>
<feature type="chain" id="PRO_5035209759" evidence="1">
    <location>
        <begin position="18"/>
        <end position="251"/>
    </location>
</feature>
<keyword evidence="4" id="KW-1185">Reference proteome</keyword>
<comment type="caution">
    <text evidence="3">The sequence shown here is derived from an EMBL/GenBank/DDBJ whole genome shotgun (WGS) entry which is preliminary data.</text>
</comment>
<dbReference type="EMBL" id="JAENIM010000042">
    <property type="protein sequence ID" value="MBK1792024.1"/>
    <property type="molecule type" value="Genomic_DNA"/>
</dbReference>
<dbReference type="AlphaFoldDB" id="A0A8J7MDU5"/>
<dbReference type="Proteomes" id="UP000624703">
    <property type="component" value="Unassembled WGS sequence"/>
</dbReference>
<dbReference type="RefSeq" id="WP_200312036.1">
    <property type="nucleotide sequence ID" value="NZ_JAENIM010000042.1"/>
</dbReference>